<reference evidence="2" key="1">
    <citation type="submission" date="2014-09" db="EMBL/GenBank/DDBJ databases">
        <authorList>
            <person name="Mudge J."/>
            <person name="Ramaraj T."/>
            <person name="Lindquist I.E."/>
            <person name="Bharti A.K."/>
            <person name="Sundararajan A."/>
            <person name="Cameron C.T."/>
            <person name="Woodward J.E."/>
            <person name="May G.D."/>
            <person name="Brubaker C."/>
            <person name="Broadhvest J."/>
            <person name="Wilkins T.A."/>
        </authorList>
    </citation>
    <scope>NUCLEOTIDE SEQUENCE</scope>
    <source>
        <strain evidence="2">cv. AKA8401</strain>
    </source>
</reference>
<dbReference type="EMBL" id="KN402985">
    <property type="protein sequence ID" value="KHG15110.1"/>
    <property type="molecule type" value="Genomic_DNA"/>
</dbReference>
<gene>
    <name evidence="1" type="ORF">F383_17836</name>
</gene>
<keyword evidence="2" id="KW-1185">Reference proteome</keyword>
<dbReference type="Proteomes" id="UP000032142">
    <property type="component" value="Unassembled WGS sequence"/>
</dbReference>
<dbReference type="AlphaFoldDB" id="A0A0B0NQH5"/>
<accession>A0A0B0NQH5</accession>
<sequence>MIRAYPKFMSFRELKDLMQKEIFWREENDTNGKY</sequence>
<proteinExistence type="predicted"/>
<evidence type="ECO:0000313" key="2">
    <source>
        <dbReference type="Proteomes" id="UP000032142"/>
    </source>
</evidence>
<name>A0A0B0NQH5_GOSAR</name>
<evidence type="ECO:0000313" key="1">
    <source>
        <dbReference type="EMBL" id="KHG15110.1"/>
    </source>
</evidence>
<organism evidence="1 2">
    <name type="scientific">Gossypium arboreum</name>
    <name type="common">Tree cotton</name>
    <name type="synonym">Gossypium nanking</name>
    <dbReference type="NCBI Taxonomy" id="29729"/>
    <lineage>
        <taxon>Eukaryota</taxon>
        <taxon>Viridiplantae</taxon>
        <taxon>Streptophyta</taxon>
        <taxon>Embryophyta</taxon>
        <taxon>Tracheophyta</taxon>
        <taxon>Spermatophyta</taxon>
        <taxon>Magnoliopsida</taxon>
        <taxon>eudicotyledons</taxon>
        <taxon>Gunneridae</taxon>
        <taxon>Pentapetalae</taxon>
        <taxon>rosids</taxon>
        <taxon>malvids</taxon>
        <taxon>Malvales</taxon>
        <taxon>Malvaceae</taxon>
        <taxon>Malvoideae</taxon>
        <taxon>Gossypium</taxon>
    </lineage>
</organism>
<protein>
    <submittedName>
        <fullName evidence="1">Uncharacterized protein</fullName>
    </submittedName>
</protein>